<accession>A0A934MG46</accession>
<evidence type="ECO:0000313" key="2">
    <source>
        <dbReference type="EMBL" id="MBJ3774566.1"/>
    </source>
</evidence>
<dbReference type="PANTHER" id="PTHR46438:SF11">
    <property type="entry name" value="LIPASE-RELATED"/>
    <property type="match status" value="1"/>
</dbReference>
<dbReference type="PANTHER" id="PTHR46438">
    <property type="entry name" value="ALPHA/BETA-HYDROLASES SUPERFAMILY PROTEIN"/>
    <property type="match status" value="1"/>
</dbReference>
<comment type="caution">
    <text evidence="2">The sequence shown here is derived from an EMBL/GenBank/DDBJ whole genome shotgun (WGS) entry which is preliminary data.</text>
</comment>
<reference evidence="2" key="1">
    <citation type="submission" date="2020-12" db="EMBL/GenBank/DDBJ databases">
        <title>Bacterial taxonomy.</title>
        <authorList>
            <person name="Pan X."/>
        </authorList>
    </citation>
    <scope>NUCLEOTIDE SEQUENCE</scope>
    <source>
        <strain evidence="2">B2012</strain>
    </source>
</reference>
<dbReference type="GO" id="GO:0016787">
    <property type="term" value="F:hydrolase activity"/>
    <property type="evidence" value="ECO:0007669"/>
    <property type="project" value="UniProtKB-KW"/>
</dbReference>
<dbReference type="RefSeq" id="WP_198880436.1">
    <property type="nucleotide sequence ID" value="NZ_JAEKJA010000001.1"/>
</dbReference>
<dbReference type="EMBL" id="JAEKJA010000001">
    <property type="protein sequence ID" value="MBJ3774566.1"/>
    <property type="molecule type" value="Genomic_DNA"/>
</dbReference>
<dbReference type="PRINTS" id="PR00111">
    <property type="entry name" value="ABHYDROLASE"/>
</dbReference>
<keyword evidence="3" id="KW-1185">Reference proteome</keyword>
<dbReference type="AlphaFoldDB" id="A0A934MG46"/>
<dbReference type="InterPro" id="IPR000073">
    <property type="entry name" value="AB_hydrolase_1"/>
</dbReference>
<proteinExistence type="predicted"/>
<dbReference type="Pfam" id="PF12697">
    <property type="entry name" value="Abhydrolase_6"/>
    <property type="match status" value="1"/>
</dbReference>
<dbReference type="SUPFAM" id="SSF53474">
    <property type="entry name" value="alpha/beta-Hydrolases"/>
    <property type="match status" value="1"/>
</dbReference>
<evidence type="ECO:0000313" key="3">
    <source>
        <dbReference type="Proteomes" id="UP000609531"/>
    </source>
</evidence>
<dbReference type="Gene3D" id="3.40.50.1820">
    <property type="entry name" value="alpha/beta hydrolase"/>
    <property type="match status" value="1"/>
</dbReference>
<dbReference type="Proteomes" id="UP000609531">
    <property type="component" value="Unassembled WGS sequence"/>
</dbReference>
<gene>
    <name evidence="2" type="ORF">JCR33_02640</name>
</gene>
<organism evidence="2 3">
    <name type="scientific">Acuticoccus mangrovi</name>
    <dbReference type="NCBI Taxonomy" id="2796142"/>
    <lineage>
        <taxon>Bacteria</taxon>
        <taxon>Pseudomonadati</taxon>
        <taxon>Pseudomonadota</taxon>
        <taxon>Alphaproteobacteria</taxon>
        <taxon>Hyphomicrobiales</taxon>
        <taxon>Amorphaceae</taxon>
        <taxon>Acuticoccus</taxon>
    </lineage>
</organism>
<name>A0A934MG46_9HYPH</name>
<keyword evidence="2" id="KW-0378">Hydrolase</keyword>
<sequence length="303" mass="32130">MLTDPLSVAETILKQRDSHDPSEVLAVVEAASERVETPCGDGSMVWRVFGDGPPLVLLHGGHGSWLHWILPIPTLARHRRLLVADLPGFGESAALPDGTPTRGGEAAAAVAAPVKAGVDIITGTDAPVAVAGFSFGGVISTYLAAALGERCERLFLLGAPGWGLPVMERPPLRRVRDVTSADELAEVHRANLAAMMLADPANIDALAVKMQTLNVPRARTPSRPVSRTEALISTLPKVSAPVTAIYGDLDVVAPQHAEREALLKGVHPEAEQYVIAEAGHWVMYEAADRVAEIILEILSRSST</sequence>
<feature type="domain" description="AB hydrolase-1" evidence="1">
    <location>
        <begin position="55"/>
        <end position="292"/>
    </location>
</feature>
<dbReference type="InterPro" id="IPR029058">
    <property type="entry name" value="AB_hydrolase_fold"/>
</dbReference>
<protein>
    <submittedName>
        <fullName evidence="2">Alpha/beta hydrolase</fullName>
    </submittedName>
</protein>
<evidence type="ECO:0000259" key="1">
    <source>
        <dbReference type="Pfam" id="PF12697"/>
    </source>
</evidence>